<evidence type="ECO:0000256" key="2">
    <source>
        <dbReference type="ARBA" id="ARBA00022729"/>
    </source>
</evidence>
<dbReference type="SUPFAM" id="SSF57535">
    <property type="entry name" value="Complement control module/SCR domain"/>
    <property type="match status" value="2"/>
</dbReference>
<feature type="domain" description="Sushi" evidence="5">
    <location>
        <begin position="15"/>
        <end position="73"/>
    </location>
</feature>
<evidence type="ECO:0000256" key="1">
    <source>
        <dbReference type="ARBA" id="ARBA00022659"/>
    </source>
</evidence>
<dbReference type="OMA" id="VISEGIM"/>
<dbReference type="Ensembl" id="ENSPLOT00000020706.1">
    <property type="protein sequence ID" value="ENSPLOP00000018706.1"/>
    <property type="gene ID" value="ENSPLOG00000013708.1"/>
</dbReference>
<keyword evidence="7" id="KW-1185">Reference proteome</keyword>
<name>A0A8C8XKX2_PANLE</name>
<protein>
    <recommendedName>
        <fullName evidence="5">Sushi domain-containing protein</fullName>
    </recommendedName>
</protein>
<dbReference type="Proteomes" id="UP000694399">
    <property type="component" value="Unassembled WGS sequence"/>
</dbReference>
<dbReference type="FunFam" id="2.10.70.10:FF:000026">
    <property type="entry name" value="Complement inhibitory factor H"/>
    <property type="match status" value="1"/>
</dbReference>
<dbReference type="SMART" id="SM00032">
    <property type="entry name" value="CCP"/>
    <property type="match status" value="2"/>
</dbReference>
<evidence type="ECO:0000313" key="7">
    <source>
        <dbReference type="Proteomes" id="UP000694399"/>
    </source>
</evidence>
<dbReference type="InterPro" id="IPR000436">
    <property type="entry name" value="Sushi_SCR_CCP_dom"/>
</dbReference>
<dbReference type="PANTHER" id="PTHR45785">
    <property type="entry name" value="COMPLEMENT FACTOR H-RELATED"/>
    <property type="match status" value="1"/>
</dbReference>
<accession>A0A8C8XKX2</accession>
<dbReference type="PROSITE" id="PS50923">
    <property type="entry name" value="SUSHI"/>
    <property type="match status" value="1"/>
</dbReference>
<dbReference type="Gene3D" id="2.10.70.10">
    <property type="entry name" value="Complement Module, domain 1"/>
    <property type="match status" value="2"/>
</dbReference>
<dbReference type="CDD" id="cd00033">
    <property type="entry name" value="CCP"/>
    <property type="match status" value="1"/>
</dbReference>
<keyword evidence="3 4" id="KW-1015">Disulfide bond</keyword>
<feature type="disulfide bond" evidence="4">
    <location>
        <begin position="17"/>
        <end position="60"/>
    </location>
</feature>
<dbReference type="InterPro" id="IPR051503">
    <property type="entry name" value="ComplSys_Reg/VirEntry_Med"/>
</dbReference>
<dbReference type="GO" id="GO:0001851">
    <property type="term" value="F:complement component C3b binding"/>
    <property type="evidence" value="ECO:0007669"/>
    <property type="project" value="TreeGrafter"/>
</dbReference>
<evidence type="ECO:0000256" key="4">
    <source>
        <dbReference type="PROSITE-ProRule" id="PRU00302"/>
    </source>
</evidence>
<dbReference type="InterPro" id="IPR035976">
    <property type="entry name" value="Sushi/SCR/CCP_sf"/>
</dbReference>
<dbReference type="AlphaFoldDB" id="A0A8C8XKX2"/>
<dbReference type="GO" id="GO:0006956">
    <property type="term" value="P:complement activation"/>
    <property type="evidence" value="ECO:0007669"/>
    <property type="project" value="TreeGrafter"/>
</dbReference>
<dbReference type="GO" id="GO:0005615">
    <property type="term" value="C:extracellular space"/>
    <property type="evidence" value="ECO:0007669"/>
    <property type="project" value="TreeGrafter"/>
</dbReference>
<reference evidence="6" key="1">
    <citation type="submission" date="2025-08" db="UniProtKB">
        <authorList>
            <consortium name="Ensembl"/>
        </authorList>
    </citation>
    <scope>IDENTIFICATION</scope>
</reference>
<reference evidence="6" key="2">
    <citation type="submission" date="2025-09" db="UniProtKB">
        <authorList>
            <consortium name="Ensembl"/>
        </authorList>
    </citation>
    <scope>IDENTIFICATION</scope>
</reference>
<keyword evidence="2" id="KW-0732">Signal</keyword>
<evidence type="ECO:0000313" key="6">
    <source>
        <dbReference type="Ensembl" id="ENSPLOP00000018706.1"/>
    </source>
</evidence>
<comment type="caution">
    <text evidence="4">Lacks conserved residue(s) required for the propagation of feature annotation.</text>
</comment>
<dbReference type="GeneTree" id="ENSGT00940000154386"/>
<evidence type="ECO:0000256" key="3">
    <source>
        <dbReference type="ARBA" id="ARBA00023157"/>
    </source>
</evidence>
<dbReference type="FunFam" id="2.10.70.10:FF:000060">
    <property type="entry name" value="Complement inhibitory factor H"/>
    <property type="match status" value="1"/>
</dbReference>
<evidence type="ECO:0000259" key="5">
    <source>
        <dbReference type="PROSITE" id="PS50923"/>
    </source>
</evidence>
<dbReference type="PANTHER" id="PTHR45785:SF7">
    <property type="entry name" value="COMPLEMENT FACTOR H"/>
    <property type="match status" value="1"/>
</dbReference>
<organism evidence="6 7">
    <name type="scientific">Panthera leo</name>
    <name type="common">Lion</name>
    <dbReference type="NCBI Taxonomy" id="9689"/>
    <lineage>
        <taxon>Eukaryota</taxon>
        <taxon>Metazoa</taxon>
        <taxon>Chordata</taxon>
        <taxon>Craniata</taxon>
        <taxon>Vertebrata</taxon>
        <taxon>Euteleostomi</taxon>
        <taxon>Mammalia</taxon>
        <taxon>Eutheria</taxon>
        <taxon>Laurasiatheria</taxon>
        <taxon>Carnivora</taxon>
        <taxon>Feliformia</taxon>
        <taxon>Felidae</taxon>
        <taxon>Pantherinae</taxon>
        <taxon>Panthera</taxon>
    </lineage>
</organism>
<dbReference type="Pfam" id="PF00084">
    <property type="entry name" value="Sushi"/>
    <property type="match status" value="2"/>
</dbReference>
<keyword evidence="1 4" id="KW-0768">Sushi</keyword>
<sequence>MFNKSNNILFLDPKEKCGPPPAIDNGDMTTFPTSEYAPGSSVEYQCQSLYVLEGNKVITCRYGQWSEPPKCLDVCIVSEETMKKHNIQLGWSSKKKRYFQTRETVQFQCNSGYRRQTSQQTFRATCWDGKLTYPVCK</sequence>
<proteinExistence type="predicted"/>